<feature type="region of interest" description="Disordered" evidence="2">
    <location>
        <begin position="537"/>
        <end position="556"/>
    </location>
</feature>
<evidence type="ECO:0000313" key="4">
    <source>
        <dbReference type="EMBL" id="OXA46387.1"/>
    </source>
</evidence>
<dbReference type="SUPFAM" id="SSF57850">
    <property type="entry name" value="RING/U-box"/>
    <property type="match status" value="1"/>
</dbReference>
<dbReference type="Pfam" id="PF16682">
    <property type="entry name" value="MSL2-CXC"/>
    <property type="match status" value="1"/>
</dbReference>
<gene>
    <name evidence="4" type="ORF">Fcan01_18660</name>
</gene>
<feature type="compositionally biased region" description="Polar residues" evidence="2">
    <location>
        <begin position="319"/>
        <end position="333"/>
    </location>
</feature>
<keyword evidence="5" id="KW-1185">Reference proteome</keyword>
<organism evidence="4 5">
    <name type="scientific">Folsomia candida</name>
    <name type="common">Springtail</name>
    <dbReference type="NCBI Taxonomy" id="158441"/>
    <lineage>
        <taxon>Eukaryota</taxon>
        <taxon>Metazoa</taxon>
        <taxon>Ecdysozoa</taxon>
        <taxon>Arthropoda</taxon>
        <taxon>Hexapoda</taxon>
        <taxon>Collembola</taxon>
        <taxon>Entomobryomorpha</taxon>
        <taxon>Isotomoidea</taxon>
        <taxon>Isotomidae</taxon>
        <taxon>Proisotominae</taxon>
        <taxon>Folsomia</taxon>
    </lineage>
</organism>
<accession>A0A226DP08</accession>
<evidence type="ECO:0000313" key="5">
    <source>
        <dbReference type="Proteomes" id="UP000198287"/>
    </source>
</evidence>
<feature type="domain" description="CXC MSL2-type" evidence="3">
    <location>
        <begin position="637"/>
        <end position="689"/>
    </location>
</feature>
<dbReference type="Pfam" id="PF16685">
    <property type="entry name" value="zf-RING_10"/>
    <property type="match status" value="1"/>
</dbReference>
<dbReference type="PROSITE" id="PS52051">
    <property type="entry name" value="CXC_MSL2"/>
    <property type="match status" value="1"/>
</dbReference>
<protein>
    <submittedName>
        <fullName evidence="4">E3 ubiquitin-protein ligase MSL2</fullName>
    </submittedName>
</protein>
<keyword evidence="1" id="KW-0158">Chromosome</keyword>
<evidence type="ECO:0000259" key="3">
    <source>
        <dbReference type="PROSITE" id="PS52051"/>
    </source>
</evidence>
<proteinExistence type="inferred from homology"/>
<comment type="similarity">
    <text evidence="1">Belongs to the MSL2 family.</text>
</comment>
<dbReference type="PANTHER" id="PTHR16048:SF3">
    <property type="entry name" value="E3 UBIQUITIN-PROTEIN LIGASE MSL2"/>
    <property type="match status" value="1"/>
</dbReference>
<name>A0A226DP08_FOLCA</name>
<dbReference type="InterPro" id="IPR032049">
    <property type="entry name" value="Msl2-CXC"/>
</dbReference>
<dbReference type="InterPro" id="IPR032043">
    <property type="entry name" value="Msl2_Znf-RING"/>
</dbReference>
<dbReference type="GO" id="GO:0061630">
    <property type="term" value="F:ubiquitin protein ligase activity"/>
    <property type="evidence" value="ECO:0007669"/>
    <property type="project" value="InterPro"/>
</dbReference>
<feature type="compositionally biased region" description="Low complexity" evidence="2">
    <location>
        <begin position="537"/>
        <end position="555"/>
    </location>
</feature>
<evidence type="ECO:0000256" key="1">
    <source>
        <dbReference type="PROSITE-ProRule" id="PRU01396"/>
    </source>
</evidence>
<comment type="caution">
    <text evidence="4">The sequence shown here is derived from an EMBL/GenBank/DDBJ whole genome shotgun (WGS) entry which is preliminary data.</text>
</comment>
<dbReference type="EMBL" id="LNIX01000015">
    <property type="protein sequence ID" value="OXA46387.1"/>
    <property type="molecule type" value="Genomic_DNA"/>
</dbReference>
<sequence>MVAPHIIVFYTSTWKYVVKRDRPSENDIHDFMKALPTLSSYLSCAVCRKLLKGDPLFSVELCDHYVCKDCKGLAREANQICGNCRDWEDFSEDETLVALLAGHSRYCRIFLRSSDCTTLLEKQEASLPSISNSLVVDTFQILDILQEGASIGGGSKKSIIKSVKEPRVNSRLHPKDDIILSSSSSDKQDSKLKIVPNSVVSCNSSSVNNSASSSSKFIHKPITVKEEKLVQVILQDVDHNDDSIDIKIEPVYQRRGDDDDEDHDMESDSENSKDAKCLDYEETINAENEIAEGNEDDDDEMPAEMETDVAEAEEHPGESISTTTTNPQPHTHSLPTSIAFSIPSPSGGAPQVIYARTTSSFPQTVQRLSSSSSPLSLSATPPPPVMQFSPRLHSFVLTRPIATISTNPGATTTTRTLSSGEVRLQSGQTIRLARLALADGRPVTMVRQLQGPPGSSGIRHITLPINTSDLMNKKIIVRPAGGPSTSATSSQLQRWPDANAVLQYASGSGTVISQSQGLHTVTISQSQPIITRPAVDTTTTTLSSPSSSNISFATTNTQTKPNTKIYTGGAVTTNHLYNNASSSGSSSSSTSSPSPTTTATFTDASGNIIGTTISLPEALRKTVNIRVPPTKSKTSTKVRTGCRCGNAASQPSKLTCCGQRCICYVDGKSCDLKCRCKGCNNPYIPGGKKLMQGLNAVIDTKTNHAVPIMSAGGSSMAASSSIGHGGNISTMNFVAAASSNSNTIVTTAMSSPTTMNLVPMMAHGSTTTSMAPHIFTRIHHPGTSAQPTTTAFSQIIPVANFTGQFGQFIPLPISLISPAHAGHTIQSHSDTIQLQNIQLNPNLNLQNQ</sequence>
<feature type="compositionally biased region" description="Basic and acidic residues" evidence="2">
    <location>
        <begin position="248"/>
        <end position="257"/>
    </location>
</feature>
<dbReference type="AlphaFoldDB" id="A0A226DP08"/>
<keyword evidence="1" id="KW-0539">Nucleus</keyword>
<dbReference type="InterPro" id="IPR037922">
    <property type="entry name" value="MSL2"/>
</dbReference>
<feature type="region of interest" description="Disordered" evidence="2">
    <location>
        <begin position="248"/>
        <end position="278"/>
    </location>
</feature>
<dbReference type="Gene3D" id="3.30.40.10">
    <property type="entry name" value="Zinc/RING finger domain, C3HC4 (zinc finger)"/>
    <property type="match status" value="1"/>
</dbReference>
<dbReference type="STRING" id="158441.A0A226DP08"/>
<feature type="compositionally biased region" description="Low complexity" evidence="2">
    <location>
        <begin position="581"/>
        <end position="603"/>
    </location>
</feature>
<feature type="compositionally biased region" description="Acidic residues" evidence="2">
    <location>
        <begin position="258"/>
        <end position="269"/>
    </location>
</feature>
<reference evidence="4 5" key="1">
    <citation type="submission" date="2015-12" db="EMBL/GenBank/DDBJ databases">
        <title>The genome of Folsomia candida.</title>
        <authorList>
            <person name="Faddeeva A."/>
            <person name="Derks M.F."/>
            <person name="Anvar Y."/>
            <person name="Smit S."/>
            <person name="Van Straalen N."/>
            <person name="Roelofs D."/>
        </authorList>
    </citation>
    <scope>NUCLEOTIDE SEQUENCE [LARGE SCALE GENOMIC DNA]</scope>
    <source>
        <strain evidence="4 5">VU population</strain>
        <tissue evidence="4">Whole body</tissue>
    </source>
</reference>
<feature type="region of interest" description="Disordered" evidence="2">
    <location>
        <begin position="306"/>
        <end position="333"/>
    </location>
</feature>
<feature type="region of interest" description="Disordered" evidence="2">
    <location>
        <begin position="577"/>
        <end position="603"/>
    </location>
</feature>
<dbReference type="PANTHER" id="PTHR16048">
    <property type="entry name" value="MSL2-RELATED"/>
    <property type="match status" value="1"/>
</dbReference>
<dbReference type="OrthoDB" id="10012174at2759"/>
<dbReference type="InterPro" id="IPR013083">
    <property type="entry name" value="Znf_RING/FYVE/PHD"/>
</dbReference>
<dbReference type="GO" id="GO:0016567">
    <property type="term" value="P:protein ubiquitination"/>
    <property type="evidence" value="ECO:0007669"/>
    <property type="project" value="TreeGrafter"/>
</dbReference>
<evidence type="ECO:0000256" key="2">
    <source>
        <dbReference type="SAM" id="MobiDB-lite"/>
    </source>
</evidence>
<dbReference type="InterPro" id="IPR033467">
    <property type="entry name" value="Tesmin/TSO1-like_CXC"/>
</dbReference>
<dbReference type="Proteomes" id="UP000198287">
    <property type="component" value="Unassembled WGS sequence"/>
</dbReference>
<dbReference type="GO" id="GO:0072487">
    <property type="term" value="C:MSL complex"/>
    <property type="evidence" value="ECO:0007669"/>
    <property type="project" value="UniProtKB-UniRule"/>
</dbReference>
<dbReference type="CDD" id="cd13122">
    <property type="entry name" value="MSL2_CXC"/>
    <property type="match status" value="1"/>
</dbReference>
<dbReference type="SMART" id="SM01114">
    <property type="entry name" value="CXC"/>
    <property type="match status" value="1"/>
</dbReference>